<evidence type="ECO:0000259" key="3">
    <source>
        <dbReference type="Pfam" id="PF03959"/>
    </source>
</evidence>
<dbReference type="Gene3D" id="3.40.50.1820">
    <property type="entry name" value="alpha/beta hydrolase"/>
    <property type="match status" value="1"/>
</dbReference>
<evidence type="ECO:0000256" key="1">
    <source>
        <dbReference type="ARBA" id="ARBA00022801"/>
    </source>
</evidence>
<dbReference type="PANTHER" id="PTHR48070:SF6">
    <property type="entry name" value="ESTERASE OVCA2"/>
    <property type="match status" value="1"/>
</dbReference>
<evidence type="ECO:0000313" key="4">
    <source>
        <dbReference type="EMBL" id="PYH88641.1"/>
    </source>
</evidence>
<proteinExistence type="predicted"/>
<dbReference type="SUPFAM" id="SSF53474">
    <property type="entry name" value="alpha/beta-Hydrolases"/>
    <property type="match status" value="1"/>
</dbReference>
<keyword evidence="1" id="KW-0378">Hydrolase</keyword>
<keyword evidence="2" id="KW-0472">Membrane</keyword>
<dbReference type="InterPro" id="IPR029058">
    <property type="entry name" value="AB_hydrolase_fold"/>
</dbReference>
<reference evidence="4 5" key="1">
    <citation type="submission" date="2018-02" db="EMBL/GenBank/DDBJ databases">
        <title>The genomes of Aspergillus section Nigri reveals drivers in fungal speciation.</title>
        <authorList>
            <consortium name="DOE Joint Genome Institute"/>
            <person name="Vesth T.C."/>
            <person name="Nybo J."/>
            <person name="Theobald S."/>
            <person name="Brandl J."/>
            <person name="Frisvad J.C."/>
            <person name="Nielsen K.F."/>
            <person name="Lyhne E.K."/>
            <person name="Kogle M.E."/>
            <person name="Kuo A."/>
            <person name="Riley R."/>
            <person name="Clum A."/>
            <person name="Nolan M."/>
            <person name="Lipzen A."/>
            <person name="Salamov A."/>
            <person name="Henrissat B."/>
            <person name="Wiebenga A."/>
            <person name="De vries R.P."/>
            <person name="Grigoriev I.V."/>
            <person name="Mortensen U.H."/>
            <person name="Andersen M.R."/>
            <person name="Baker S.E."/>
        </authorList>
    </citation>
    <scope>NUCLEOTIDE SEQUENCE [LARGE SCALE GENOMIC DNA]</scope>
    <source>
        <strain evidence="4 5">CBS 707.79</strain>
    </source>
</reference>
<dbReference type="Pfam" id="PF03959">
    <property type="entry name" value="FSH1"/>
    <property type="match status" value="1"/>
</dbReference>
<keyword evidence="5" id="KW-1185">Reference proteome</keyword>
<accession>A0A319CVY4</accession>
<feature type="domain" description="Serine hydrolase" evidence="3">
    <location>
        <begin position="1"/>
        <end position="198"/>
    </location>
</feature>
<evidence type="ECO:0000256" key="2">
    <source>
        <dbReference type="SAM" id="Phobius"/>
    </source>
</evidence>
<dbReference type="STRING" id="1448320.A0A319CVY4"/>
<sequence>MLHGHGQSIDIFHPKTGFLQCALNGAAQHADQALPRFTLYYSEAPFDVIPELGSKAWGFGMFDTQQIRGLNRSVELVLRQLGQLNPVVGIVGFSTGATLAIIIAALLEKKDRCRLFGVTTTHPPLKFVLSYSGFMLGHRKYRDLYYPSIRTPVLHHIAELDIMIPARMTRRLVKRCRKAKVWTFFGTHYVPRQPETTKTAVEFIFRCIGEESAAEHTDEEEAWVDA</sequence>
<gene>
    <name evidence="4" type="ORF">BO71DRAFT_364997</name>
</gene>
<dbReference type="PANTHER" id="PTHR48070">
    <property type="entry name" value="ESTERASE OVCA2"/>
    <property type="match status" value="1"/>
</dbReference>
<name>A0A319CVY4_9EURO</name>
<dbReference type="AlphaFoldDB" id="A0A319CVY4"/>
<organism evidence="4 5">
    <name type="scientific">Aspergillus ellipticus CBS 707.79</name>
    <dbReference type="NCBI Taxonomy" id="1448320"/>
    <lineage>
        <taxon>Eukaryota</taxon>
        <taxon>Fungi</taxon>
        <taxon>Dikarya</taxon>
        <taxon>Ascomycota</taxon>
        <taxon>Pezizomycotina</taxon>
        <taxon>Eurotiomycetes</taxon>
        <taxon>Eurotiomycetidae</taxon>
        <taxon>Eurotiales</taxon>
        <taxon>Aspergillaceae</taxon>
        <taxon>Aspergillus</taxon>
        <taxon>Aspergillus subgen. Circumdati</taxon>
    </lineage>
</organism>
<dbReference type="Proteomes" id="UP000247810">
    <property type="component" value="Unassembled WGS sequence"/>
</dbReference>
<dbReference type="VEuPathDB" id="FungiDB:BO71DRAFT_364997"/>
<dbReference type="OrthoDB" id="2094269at2759"/>
<keyword evidence="2" id="KW-1133">Transmembrane helix</keyword>
<dbReference type="GO" id="GO:0016787">
    <property type="term" value="F:hydrolase activity"/>
    <property type="evidence" value="ECO:0007669"/>
    <property type="project" value="UniProtKB-KW"/>
</dbReference>
<feature type="transmembrane region" description="Helical" evidence="2">
    <location>
        <begin position="87"/>
        <end position="107"/>
    </location>
</feature>
<dbReference type="InterPro" id="IPR005645">
    <property type="entry name" value="FSH-like_dom"/>
</dbReference>
<evidence type="ECO:0000313" key="5">
    <source>
        <dbReference type="Proteomes" id="UP000247810"/>
    </source>
</evidence>
<dbReference type="GO" id="GO:0005634">
    <property type="term" value="C:nucleus"/>
    <property type="evidence" value="ECO:0007669"/>
    <property type="project" value="TreeGrafter"/>
</dbReference>
<dbReference type="InterPro" id="IPR050593">
    <property type="entry name" value="LovG"/>
</dbReference>
<dbReference type="GO" id="GO:0019748">
    <property type="term" value="P:secondary metabolic process"/>
    <property type="evidence" value="ECO:0007669"/>
    <property type="project" value="TreeGrafter"/>
</dbReference>
<dbReference type="GO" id="GO:0005737">
    <property type="term" value="C:cytoplasm"/>
    <property type="evidence" value="ECO:0007669"/>
    <property type="project" value="TreeGrafter"/>
</dbReference>
<protein>
    <recommendedName>
        <fullName evidence="3">Serine hydrolase domain-containing protein</fullName>
    </recommendedName>
</protein>
<dbReference type="EMBL" id="KZ826076">
    <property type="protein sequence ID" value="PYH88641.1"/>
    <property type="molecule type" value="Genomic_DNA"/>
</dbReference>
<keyword evidence="2" id="KW-0812">Transmembrane</keyword>